<organism evidence="1 2">
    <name type="scientific">Miniphocaeibacter halophilus</name>
    <dbReference type="NCBI Taxonomy" id="2931922"/>
    <lineage>
        <taxon>Bacteria</taxon>
        <taxon>Bacillati</taxon>
        <taxon>Bacillota</taxon>
        <taxon>Tissierellia</taxon>
        <taxon>Tissierellales</taxon>
        <taxon>Peptoniphilaceae</taxon>
        <taxon>Miniphocaeibacter</taxon>
    </lineage>
</organism>
<protein>
    <submittedName>
        <fullName evidence="1">Histidine--tRNA ligase</fullName>
        <ecNumber evidence="1">6.1.1.21</ecNumber>
    </submittedName>
</protein>
<proteinExistence type="predicted"/>
<dbReference type="EMBL" id="CP066744">
    <property type="protein sequence ID" value="QQK07718.1"/>
    <property type="molecule type" value="Genomic_DNA"/>
</dbReference>
<reference evidence="1 2" key="1">
    <citation type="journal article" date="2022" name="Int. J. Syst. Evol. Microbiol.">
        <title>Miniphocaeibacter halophilus sp. nov., an ammonium-tolerant acetate-producing bacterium isolated from a biogas system.</title>
        <authorList>
            <person name="Schnurer A."/>
            <person name="Singh A."/>
            <person name="Bi S."/>
            <person name="Qiao W."/>
            <person name="Westerholm M."/>
        </authorList>
    </citation>
    <scope>NUCLEOTIDE SEQUENCE [LARGE SCALE GENOMIC DNA]</scope>
    <source>
        <strain evidence="1 2">AMB_01</strain>
    </source>
</reference>
<dbReference type="EC" id="6.1.1.21" evidence="1"/>
<accession>A0AC61N1E9</accession>
<keyword evidence="1" id="KW-0436">Ligase</keyword>
<name>A0AC61N1E9_9FIRM</name>
<keyword evidence="2" id="KW-1185">Reference proteome</keyword>
<evidence type="ECO:0000313" key="2">
    <source>
        <dbReference type="Proteomes" id="UP000595814"/>
    </source>
</evidence>
<dbReference type="Proteomes" id="UP000595814">
    <property type="component" value="Chromosome"/>
</dbReference>
<evidence type="ECO:0000313" key="1">
    <source>
        <dbReference type="EMBL" id="QQK07718.1"/>
    </source>
</evidence>
<sequence length="433" mass="50096">MSIIQPSVLPGMMELLPEDQVVFNKMKNIIEDTFKKYAFLPIDTPVMEKLEILLAKGGGETTKQVYTLKKGDTDIGLRFDLTVPLARYVAQHFNDLTFPFRRYHIGKVYRGERNQRGRYREFYQCDVDIIGNNSISIYNDAEIPSVMSEIFYKLGLKNFKYLFNNRKVLNGYFEFLGIEDFVFALRTIDKIEKIGVDNVKKELLENNISEETIDKLLDFLYFKGSNEEILEYLKNLNMDNDLFKEGLEELELVYYNMIAYGVNEENIEIKLSITRGLDYYTGSVYETIIPGYESLGSICSGGRYDDLAGNYTKQKLPGVGLSIGLTRLYFQLKEANLLNLDVKMPFDAIILPMKGYEGESIELLTRLRKNDKIVQAYMEGGKLKKQFNYADKLNIPYVIVIGEDEVKNNFYTLRNMKTGEQKTVDFEYLVNNI</sequence>
<gene>
    <name evidence="1" type="ORF">JFY71_10565</name>
</gene>